<organism evidence="1 2">
    <name type="scientific">Senna tora</name>
    <dbReference type="NCBI Taxonomy" id="362788"/>
    <lineage>
        <taxon>Eukaryota</taxon>
        <taxon>Viridiplantae</taxon>
        <taxon>Streptophyta</taxon>
        <taxon>Embryophyta</taxon>
        <taxon>Tracheophyta</taxon>
        <taxon>Spermatophyta</taxon>
        <taxon>Magnoliopsida</taxon>
        <taxon>eudicotyledons</taxon>
        <taxon>Gunneridae</taxon>
        <taxon>Pentapetalae</taxon>
        <taxon>rosids</taxon>
        <taxon>fabids</taxon>
        <taxon>Fabales</taxon>
        <taxon>Fabaceae</taxon>
        <taxon>Caesalpinioideae</taxon>
        <taxon>Cassia clade</taxon>
        <taxon>Senna</taxon>
    </lineage>
</organism>
<name>A0A834SEF6_9FABA</name>
<sequence>MGLIYPTTGTRCTPQCNVPDNSLTRGR</sequence>
<reference evidence="1" key="1">
    <citation type="submission" date="2020-09" db="EMBL/GenBank/DDBJ databases">
        <title>Genome-Enabled Discovery of Anthraquinone Biosynthesis in Senna tora.</title>
        <authorList>
            <person name="Kang S.-H."/>
            <person name="Pandey R.P."/>
            <person name="Lee C.-M."/>
            <person name="Sim J.-S."/>
            <person name="Jeong J.-T."/>
            <person name="Choi B.-S."/>
            <person name="Jung M."/>
            <person name="Ginzburg D."/>
            <person name="Zhao K."/>
            <person name="Won S.Y."/>
            <person name="Oh T.-J."/>
            <person name="Yu Y."/>
            <person name="Kim N.-H."/>
            <person name="Lee O.R."/>
            <person name="Lee T.-H."/>
            <person name="Bashyal P."/>
            <person name="Kim T.-S."/>
            <person name="Lee W.-H."/>
            <person name="Kawkins C."/>
            <person name="Kim C.-K."/>
            <person name="Kim J.S."/>
            <person name="Ahn B.O."/>
            <person name="Rhee S.Y."/>
            <person name="Sohng J.K."/>
        </authorList>
    </citation>
    <scope>NUCLEOTIDE SEQUENCE</scope>
    <source>
        <tissue evidence="1">Leaf</tissue>
    </source>
</reference>
<comment type="caution">
    <text evidence="1">The sequence shown here is derived from an EMBL/GenBank/DDBJ whole genome shotgun (WGS) entry which is preliminary data.</text>
</comment>
<protein>
    <submittedName>
        <fullName evidence="1">Uncharacterized protein</fullName>
    </submittedName>
</protein>
<keyword evidence="2" id="KW-1185">Reference proteome</keyword>
<proteinExistence type="predicted"/>
<gene>
    <name evidence="1" type="ORF">G2W53_044629</name>
</gene>
<evidence type="ECO:0000313" key="2">
    <source>
        <dbReference type="Proteomes" id="UP000634136"/>
    </source>
</evidence>
<evidence type="ECO:0000313" key="1">
    <source>
        <dbReference type="EMBL" id="KAF7800880.1"/>
    </source>
</evidence>
<accession>A0A834SEF6</accession>
<dbReference type="Proteomes" id="UP000634136">
    <property type="component" value="Unassembled WGS sequence"/>
</dbReference>
<dbReference type="AlphaFoldDB" id="A0A834SEF6"/>
<dbReference type="EMBL" id="JAAIUW010000133">
    <property type="protein sequence ID" value="KAF7800880.1"/>
    <property type="molecule type" value="Genomic_DNA"/>
</dbReference>